<dbReference type="InterPro" id="IPR018929">
    <property type="entry name" value="DUF2510"/>
</dbReference>
<dbReference type="PATRIC" id="fig|1441923.3.peg.3309"/>
<dbReference type="Proteomes" id="UP000037712">
    <property type="component" value="Unassembled WGS sequence"/>
</dbReference>
<dbReference type="EMBL" id="AZYO01000038">
    <property type="protein sequence ID" value="KOS55423.1"/>
    <property type="molecule type" value="Genomic_DNA"/>
</dbReference>
<evidence type="ECO:0000313" key="3">
    <source>
        <dbReference type="EMBL" id="KOS55423.1"/>
    </source>
</evidence>
<feature type="compositionally biased region" description="Basic and acidic residues" evidence="1">
    <location>
        <begin position="7"/>
        <end position="20"/>
    </location>
</feature>
<dbReference type="AlphaFoldDB" id="A0A0M9WNB8"/>
<dbReference type="RefSeq" id="WP_054373383.1">
    <property type="nucleotide sequence ID" value="NZ_AZYO01000038.1"/>
</dbReference>
<dbReference type="Pfam" id="PF05901">
    <property type="entry name" value="Excalibur"/>
    <property type="match status" value="1"/>
</dbReference>
<accession>A0A0M9WNB8</accession>
<reference evidence="4" key="2">
    <citation type="submission" date="2015-01" db="EMBL/GenBank/DDBJ databases">
        <title>Draft genome sequence of potential hydrocarbon metabolising strain of Rhodococcus rhodochrous.</title>
        <authorList>
            <person name="Aggarwal R.K."/>
            <person name="Dawar C."/>
        </authorList>
    </citation>
    <scope>NUCLEOTIDE SEQUENCE [LARGE SCALE GENOMIC DNA]</scope>
    <source>
        <strain evidence="4">KG-21</strain>
    </source>
</reference>
<reference evidence="3 4" key="1">
    <citation type="journal article" date="2015" name="Genome Announc.">
        <title>Draft Genome Sequence of Rhodococcus rhodochrous Strain KG-21, a Soil Isolate from Oil Fields of Krishna-Godavari Basin, India.</title>
        <authorList>
            <person name="Dawar C."/>
            <person name="Aggarwal R.K."/>
        </authorList>
    </citation>
    <scope>NUCLEOTIDE SEQUENCE [LARGE SCALE GENOMIC DNA]</scope>
    <source>
        <strain evidence="3 4">KG-21</strain>
    </source>
</reference>
<name>A0A0M9WNB8_RHORH</name>
<proteinExistence type="predicted"/>
<organism evidence="3 4">
    <name type="scientific">Rhodococcus rhodochrous KG-21</name>
    <dbReference type="NCBI Taxonomy" id="1441923"/>
    <lineage>
        <taxon>Bacteria</taxon>
        <taxon>Bacillati</taxon>
        <taxon>Actinomycetota</taxon>
        <taxon>Actinomycetes</taxon>
        <taxon>Mycobacteriales</taxon>
        <taxon>Nocardiaceae</taxon>
        <taxon>Rhodococcus</taxon>
    </lineage>
</organism>
<dbReference type="PRINTS" id="PR01217">
    <property type="entry name" value="PRICHEXTENSN"/>
</dbReference>
<sequence>MTSPADWHPDPSDPTHERWWDGTQWTDHTRPLGFPGSDQPTQIFGAPTPTPASTGESKKRPKWPWIAGAAIAAVVGIAACSGGDKSDEPVTPMVATSTTTAAPTTTRTTTATTTRPTTTTPAPTTTVAAAVPTTRQVAPTTTVAPAPVYTTPAPVYTPPPAYTPPAPVYTPPPAYTPPAPAQAPASVYYKNCDAARAAGAAPIYAGEPGYASKLDRDNDGVACE</sequence>
<gene>
    <name evidence="3" type="ORF">Z051_15095</name>
</gene>
<feature type="region of interest" description="Disordered" evidence="1">
    <location>
        <begin position="1"/>
        <end position="60"/>
    </location>
</feature>
<evidence type="ECO:0000259" key="2">
    <source>
        <dbReference type="SMART" id="SM00894"/>
    </source>
</evidence>
<dbReference type="InterPro" id="IPR008613">
    <property type="entry name" value="Excalibur_Ca-bd_domain"/>
</dbReference>
<dbReference type="SMART" id="SM00894">
    <property type="entry name" value="Excalibur"/>
    <property type="match status" value="1"/>
</dbReference>
<protein>
    <recommendedName>
        <fullName evidence="2">Excalibur calcium-binding domain-containing protein</fullName>
    </recommendedName>
</protein>
<feature type="region of interest" description="Disordered" evidence="1">
    <location>
        <begin position="95"/>
        <end position="124"/>
    </location>
</feature>
<comment type="caution">
    <text evidence="3">The sequence shown here is derived from an EMBL/GenBank/DDBJ whole genome shotgun (WGS) entry which is preliminary data.</text>
</comment>
<evidence type="ECO:0000313" key="4">
    <source>
        <dbReference type="Proteomes" id="UP000037712"/>
    </source>
</evidence>
<evidence type="ECO:0000256" key="1">
    <source>
        <dbReference type="SAM" id="MobiDB-lite"/>
    </source>
</evidence>
<dbReference type="Pfam" id="PF10708">
    <property type="entry name" value="DUF2510"/>
    <property type="match status" value="1"/>
</dbReference>
<feature type="domain" description="Excalibur calcium-binding" evidence="2">
    <location>
        <begin position="188"/>
        <end position="224"/>
    </location>
</feature>